<reference evidence="2" key="1">
    <citation type="submission" date="2012-11" db="EMBL/GenBank/DDBJ databases">
        <authorList>
            <person name="Lucero-Rivera Y.E."/>
            <person name="Tovar-Ramirez D."/>
        </authorList>
    </citation>
    <scope>NUCLEOTIDE SEQUENCE [LARGE SCALE GENOMIC DNA]</scope>
    <source>
        <strain evidence="2">Araruama</strain>
    </source>
</reference>
<accession>A0A1V1PBU5</accession>
<evidence type="ECO:0000313" key="1">
    <source>
        <dbReference type="EMBL" id="ETR72280.1"/>
    </source>
</evidence>
<comment type="caution">
    <text evidence="1">The sequence shown here is derived from an EMBL/GenBank/DDBJ whole genome shotgun (WGS) entry which is preliminary data.</text>
</comment>
<protein>
    <submittedName>
        <fullName evidence="1">Uncharacterized protein</fullName>
    </submittedName>
</protein>
<name>A0A1V1PBU5_9BACT</name>
<organism evidence="1 2">
    <name type="scientific">Candidatus Magnetoglobus multicellularis str. Araruama</name>
    <dbReference type="NCBI Taxonomy" id="890399"/>
    <lineage>
        <taxon>Bacteria</taxon>
        <taxon>Pseudomonadati</taxon>
        <taxon>Thermodesulfobacteriota</taxon>
        <taxon>Desulfobacteria</taxon>
        <taxon>Desulfobacterales</taxon>
        <taxon>Desulfobacteraceae</taxon>
        <taxon>Candidatus Magnetoglobus</taxon>
    </lineage>
</organism>
<proteinExistence type="predicted"/>
<dbReference type="Proteomes" id="UP000189670">
    <property type="component" value="Unassembled WGS sequence"/>
</dbReference>
<evidence type="ECO:0000313" key="2">
    <source>
        <dbReference type="Proteomes" id="UP000189670"/>
    </source>
</evidence>
<sequence length="187" mass="21039">MLFGEIQHNNPTNCPDIINCNDGEFKLKPEINQMFNGFGLGAQASLSLMDGKEVYSIADTVRFEEIIKGALGVTYYGLNESQKEIKLVAKVDLQLPKIDSRFVPSDWREGKPLGTACISLDYFTITEVVEGWFTDETVSLGRHLGLYAKLGLNEENVLFIPFTDLKDNEDESICIIESIMDQKTQYI</sequence>
<dbReference type="AlphaFoldDB" id="A0A1V1PBU5"/>
<dbReference type="EMBL" id="ATBP01000164">
    <property type="protein sequence ID" value="ETR72280.1"/>
    <property type="molecule type" value="Genomic_DNA"/>
</dbReference>
<gene>
    <name evidence="1" type="ORF">OMM_01832</name>
</gene>